<dbReference type="Proteomes" id="UP000245014">
    <property type="component" value="Unassembled WGS sequence"/>
</dbReference>
<evidence type="ECO:0000313" key="3">
    <source>
        <dbReference type="Proteomes" id="UP000245014"/>
    </source>
</evidence>
<protein>
    <recommendedName>
        <fullName evidence="4">Type II secretion system protein</fullName>
    </recommendedName>
</protein>
<accession>A0A2U2C1U0</accession>
<reference evidence="2 3" key="1">
    <citation type="submission" date="2018-05" db="EMBL/GenBank/DDBJ databases">
        <title>Antimicrobial susceptibility testing and genomic analysis of Arcobacter skirrowii strains and one Arcobacter butzleri isolated from German poultry farms.</title>
        <authorList>
            <person name="Haenel I."/>
            <person name="Hotzel H."/>
            <person name="Tomaso H."/>
            <person name="Busch A."/>
        </authorList>
    </citation>
    <scope>NUCLEOTIDE SEQUENCE [LARGE SCALE GENOMIC DNA]</scope>
    <source>
        <strain evidence="3">v</strain>
    </source>
</reference>
<proteinExistence type="predicted"/>
<organism evidence="2 3">
    <name type="scientific">Aliarcobacter skirrowii</name>
    <dbReference type="NCBI Taxonomy" id="28200"/>
    <lineage>
        <taxon>Bacteria</taxon>
        <taxon>Pseudomonadati</taxon>
        <taxon>Campylobacterota</taxon>
        <taxon>Epsilonproteobacteria</taxon>
        <taxon>Campylobacterales</taxon>
        <taxon>Arcobacteraceae</taxon>
        <taxon>Aliarcobacter</taxon>
    </lineage>
</organism>
<sequence>MKKSFFILELIIILIIFSIIYSTIYIKDSTYKFNLFVSKIELYLNFLRYKALIDDKTDLENSIWHKQRWTMKFLRCRENEGGGVYISIYTDNNTLGHANKEEALKDPLINRYITNSNFCKDDDKYSSFTLLRNYNVKSVDISCNSTSSLGQISFGEDGRVYSRLSNVDNETYEYEITKPCFIKFTSDNSYEKEIIIYPKTGFINRF</sequence>
<feature type="transmembrane region" description="Helical" evidence="1">
    <location>
        <begin position="6"/>
        <end position="26"/>
    </location>
</feature>
<dbReference type="STRING" id="28200.GCA_001572935_00510"/>
<comment type="caution">
    <text evidence="2">The sequence shown here is derived from an EMBL/GenBank/DDBJ whole genome shotgun (WGS) entry which is preliminary data.</text>
</comment>
<evidence type="ECO:0000256" key="1">
    <source>
        <dbReference type="SAM" id="Phobius"/>
    </source>
</evidence>
<name>A0A2U2C1U0_9BACT</name>
<evidence type="ECO:0008006" key="4">
    <source>
        <dbReference type="Google" id="ProtNLM"/>
    </source>
</evidence>
<evidence type="ECO:0000313" key="2">
    <source>
        <dbReference type="EMBL" id="PWE22286.1"/>
    </source>
</evidence>
<gene>
    <name evidence="2" type="ORF">DF188_04010</name>
</gene>
<dbReference type="AlphaFoldDB" id="A0A2U2C1U0"/>
<dbReference type="EMBL" id="QEYI01000002">
    <property type="protein sequence ID" value="PWE22286.1"/>
    <property type="molecule type" value="Genomic_DNA"/>
</dbReference>
<keyword evidence="1" id="KW-1133">Transmembrane helix</keyword>
<dbReference type="RefSeq" id="WP_109158250.1">
    <property type="nucleotide sequence ID" value="NZ_QEYI01000002.1"/>
</dbReference>
<keyword evidence="1" id="KW-0812">Transmembrane</keyword>
<keyword evidence="1" id="KW-0472">Membrane</keyword>